<dbReference type="AlphaFoldDB" id="A0A183P9Y9"/>
<evidence type="ECO:0000313" key="2">
    <source>
        <dbReference type="Proteomes" id="UP000269396"/>
    </source>
</evidence>
<name>A0A183P9Y9_9TREM</name>
<proteinExistence type="predicted"/>
<accession>A0A183P9Y9</accession>
<dbReference type="Proteomes" id="UP000269396">
    <property type="component" value="Unassembled WGS sequence"/>
</dbReference>
<sequence>MNKTSLNQTQMVYERTPEFKIPNNTLPMYATPLHSSNSAKCSELCQYDTPNISLNLATLSLEDYDKTPTTDISTMRNRYSRKSLLCELPVSDCSHRRNSYVERCHHDFINDDHWRIVRYYFIESKRLQMNKKAYLDDEVNHSTRLYRIYIDENGNKYSFF</sequence>
<protein>
    <submittedName>
        <fullName evidence="1">Uncharacterized protein</fullName>
    </submittedName>
</protein>
<evidence type="ECO:0000313" key="1">
    <source>
        <dbReference type="EMBL" id="VDP57307.1"/>
    </source>
</evidence>
<dbReference type="EMBL" id="UZAL01031228">
    <property type="protein sequence ID" value="VDP57307.1"/>
    <property type="molecule type" value="Genomic_DNA"/>
</dbReference>
<keyword evidence="2" id="KW-1185">Reference proteome</keyword>
<reference evidence="1 2" key="1">
    <citation type="submission" date="2018-11" db="EMBL/GenBank/DDBJ databases">
        <authorList>
            <consortium name="Pathogen Informatics"/>
        </authorList>
    </citation>
    <scope>NUCLEOTIDE SEQUENCE [LARGE SCALE GENOMIC DNA]</scope>
    <source>
        <strain>Denwood</strain>
        <strain evidence="2">Zambia</strain>
    </source>
</reference>
<gene>
    <name evidence="1" type="ORF">SMTD_LOCUS11175</name>
</gene>
<organism evidence="1 2">
    <name type="scientific">Schistosoma mattheei</name>
    <dbReference type="NCBI Taxonomy" id="31246"/>
    <lineage>
        <taxon>Eukaryota</taxon>
        <taxon>Metazoa</taxon>
        <taxon>Spiralia</taxon>
        <taxon>Lophotrochozoa</taxon>
        <taxon>Platyhelminthes</taxon>
        <taxon>Trematoda</taxon>
        <taxon>Digenea</taxon>
        <taxon>Strigeidida</taxon>
        <taxon>Schistosomatoidea</taxon>
        <taxon>Schistosomatidae</taxon>
        <taxon>Schistosoma</taxon>
    </lineage>
</organism>